<dbReference type="CDD" id="cd00519">
    <property type="entry name" value="Lipase_3"/>
    <property type="match status" value="1"/>
</dbReference>
<reference evidence="3 4" key="1">
    <citation type="journal article" date="2021" name="Nat. Plants">
        <title>The Taxus genome provides insights into paclitaxel biosynthesis.</title>
        <authorList>
            <person name="Xiong X."/>
            <person name="Gou J."/>
            <person name="Liao Q."/>
            <person name="Li Y."/>
            <person name="Zhou Q."/>
            <person name="Bi G."/>
            <person name="Li C."/>
            <person name="Du R."/>
            <person name="Wang X."/>
            <person name="Sun T."/>
            <person name="Guo L."/>
            <person name="Liang H."/>
            <person name="Lu P."/>
            <person name="Wu Y."/>
            <person name="Zhang Z."/>
            <person name="Ro D.K."/>
            <person name="Shang Y."/>
            <person name="Huang S."/>
            <person name="Yan J."/>
        </authorList>
    </citation>
    <scope>NUCLEOTIDE SEQUENCE [LARGE SCALE GENOMIC DNA]</scope>
    <source>
        <strain evidence="3">Ta-2019</strain>
    </source>
</reference>
<feature type="non-terminal residue" evidence="3">
    <location>
        <position position="458"/>
    </location>
</feature>
<dbReference type="SUPFAM" id="SSF53474">
    <property type="entry name" value="alpha/beta-Hydrolases"/>
    <property type="match status" value="1"/>
</dbReference>
<dbReference type="InterPro" id="IPR029058">
    <property type="entry name" value="AB_hydrolase_fold"/>
</dbReference>
<dbReference type="Proteomes" id="UP000824469">
    <property type="component" value="Unassembled WGS sequence"/>
</dbReference>
<dbReference type="PANTHER" id="PTHR47418">
    <property type="entry name" value="ALPHA/BETA-HYDROLASES SUPERFAMILY PROTEIN"/>
    <property type="match status" value="1"/>
</dbReference>
<sequence length="458" mass="50819">KELDEMCYWLKWAIAAYQADRSSIAEFLQISKLQIKKHVRASSVLRPSYMIAVDDVKCCLVMAIRGTQSTTDIVTDLNPHSEKFEKGYAHSGILAAAKWLMGEEYESIQILMKTYPGYKLVLTGHSLGAATASLLYILLQEALSKHGKNPDTRCKVPTSMLMCWGFGCPPCVDEKLSQESASIKNIILQDDLIARLCPAALEDLRWEISKTDWAQTLIADGKVKKIVELVQATSGVVNDIEASLGYEHGHFYSAAREIINRRRAEDQQHTNRPNDKKVSDWISFGASTFIRYAEMFSAPNTDCSQTGMGVAATAVANSAARKDASKSSLCDVRLYVPGILYHVIHKDNARNLQHVPSNNRISRSNNLEVLTEKEIADKVSASSRSSAGKHENRNESVSEDGPPMQYTVIQGDDPAVRFKRIILSNSMLSDHSCQSYQNALEGAIVTARKISKPYTHNS</sequence>
<dbReference type="AlphaFoldDB" id="A0AA38GM61"/>
<evidence type="ECO:0000313" key="4">
    <source>
        <dbReference type="Proteomes" id="UP000824469"/>
    </source>
</evidence>
<gene>
    <name evidence="3" type="ORF">KI387_004551</name>
</gene>
<evidence type="ECO:0000256" key="1">
    <source>
        <dbReference type="SAM" id="MobiDB-lite"/>
    </source>
</evidence>
<protein>
    <recommendedName>
        <fullName evidence="2">Fungal lipase-type domain-containing protein</fullName>
    </recommendedName>
</protein>
<organism evidence="3 4">
    <name type="scientific">Taxus chinensis</name>
    <name type="common">Chinese yew</name>
    <name type="synonym">Taxus wallichiana var. chinensis</name>
    <dbReference type="NCBI Taxonomy" id="29808"/>
    <lineage>
        <taxon>Eukaryota</taxon>
        <taxon>Viridiplantae</taxon>
        <taxon>Streptophyta</taxon>
        <taxon>Embryophyta</taxon>
        <taxon>Tracheophyta</taxon>
        <taxon>Spermatophyta</taxon>
        <taxon>Pinopsida</taxon>
        <taxon>Pinidae</taxon>
        <taxon>Conifers II</taxon>
        <taxon>Cupressales</taxon>
        <taxon>Taxaceae</taxon>
        <taxon>Taxus</taxon>
    </lineage>
</organism>
<dbReference type="GO" id="GO:0006629">
    <property type="term" value="P:lipid metabolic process"/>
    <property type="evidence" value="ECO:0007669"/>
    <property type="project" value="InterPro"/>
</dbReference>
<dbReference type="OMA" id="ETEWSHA"/>
<dbReference type="Gene3D" id="3.40.50.1820">
    <property type="entry name" value="alpha/beta hydrolase"/>
    <property type="match status" value="1"/>
</dbReference>
<accession>A0AA38GM61</accession>
<comment type="caution">
    <text evidence="3">The sequence shown here is derived from an EMBL/GenBank/DDBJ whole genome shotgun (WGS) entry which is preliminary data.</text>
</comment>
<dbReference type="InterPro" id="IPR002921">
    <property type="entry name" value="Fungal_lipase-type"/>
</dbReference>
<dbReference type="Pfam" id="PF01764">
    <property type="entry name" value="Lipase_3"/>
    <property type="match status" value="1"/>
</dbReference>
<evidence type="ECO:0000313" key="3">
    <source>
        <dbReference type="EMBL" id="KAH9324373.1"/>
    </source>
</evidence>
<keyword evidence="4" id="KW-1185">Reference proteome</keyword>
<proteinExistence type="predicted"/>
<evidence type="ECO:0000259" key="2">
    <source>
        <dbReference type="Pfam" id="PF01764"/>
    </source>
</evidence>
<name>A0AA38GM61_TAXCH</name>
<feature type="region of interest" description="Disordered" evidence="1">
    <location>
        <begin position="378"/>
        <end position="409"/>
    </location>
</feature>
<dbReference type="EMBL" id="JAHRHJ020000002">
    <property type="protein sequence ID" value="KAH9324373.1"/>
    <property type="molecule type" value="Genomic_DNA"/>
</dbReference>
<feature type="domain" description="Fungal lipase-type" evidence="2">
    <location>
        <begin position="61"/>
        <end position="198"/>
    </location>
</feature>